<keyword evidence="3" id="KW-1185">Reference proteome</keyword>
<sequence length="113" mass="13072">MRRSSLSFRTAPPAHNAPPSINRKVIRDGVYPRRDPHGRRPGDNTVQYLKCLYTCRRLKSDRYCRDTVAKPCVQAQWGVLQRFTTSSPSSVFERKLEMNVSVNIVHFLKLNLI</sequence>
<gene>
    <name evidence="2" type="ORF">EVAR_4348_1</name>
</gene>
<protein>
    <submittedName>
        <fullName evidence="2">Uncharacterized protein</fullName>
    </submittedName>
</protein>
<dbReference type="AlphaFoldDB" id="A0A4C1VC56"/>
<accession>A0A4C1VC56</accession>
<organism evidence="2 3">
    <name type="scientific">Eumeta variegata</name>
    <name type="common">Bagworm moth</name>
    <name type="synonym">Eumeta japonica</name>
    <dbReference type="NCBI Taxonomy" id="151549"/>
    <lineage>
        <taxon>Eukaryota</taxon>
        <taxon>Metazoa</taxon>
        <taxon>Ecdysozoa</taxon>
        <taxon>Arthropoda</taxon>
        <taxon>Hexapoda</taxon>
        <taxon>Insecta</taxon>
        <taxon>Pterygota</taxon>
        <taxon>Neoptera</taxon>
        <taxon>Endopterygota</taxon>
        <taxon>Lepidoptera</taxon>
        <taxon>Glossata</taxon>
        <taxon>Ditrysia</taxon>
        <taxon>Tineoidea</taxon>
        <taxon>Psychidae</taxon>
        <taxon>Oiketicinae</taxon>
        <taxon>Eumeta</taxon>
    </lineage>
</organism>
<dbReference type="Proteomes" id="UP000299102">
    <property type="component" value="Unassembled WGS sequence"/>
</dbReference>
<name>A0A4C1VC56_EUMVA</name>
<comment type="caution">
    <text evidence="2">The sequence shown here is derived from an EMBL/GenBank/DDBJ whole genome shotgun (WGS) entry which is preliminary data.</text>
</comment>
<evidence type="ECO:0000313" key="2">
    <source>
        <dbReference type="EMBL" id="GBP36203.1"/>
    </source>
</evidence>
<feature type="compositionally biased region" description="Basic and acidic residues" evidence="1">
    <location>
        <begin position="25"/>
        <end position="42"/>
    </location>
</feature>
<evidence type="ECO:0000256" key="1">
    <source>
        <dbReference type="SAM" id="MobiDB-lite"/>
    </source>
</evidence>
<reference evidence="2 3" key="1">
    <citation type="journal article" date="2019" name="Commun. Biol.">
        <title>The bagworm genome reveals a unique fibroin gene that provides high tensile strength.</title>
        <authorList>
            <person name="Kono N."/>
            <person name="Nakamura H."/>
            <person name="Ohtoshi R."/>
            <person name="Tomita M."/>
            <person name="Numata K."/>
            <person name="Arakawa K."/>
        </authorList>
    </citation>
    <scope>NUCLEOTIDE SEQUENCE [LARGE SCALE GENOMIC DNA]</scope>
</reference>
<feature type="region of interest" description="Disordered" evidence="1">
    <location>
        <begin position="1"/>
        <end position="42"/>
    </location>
</feature>
<dbReference type="EMBL" id="BGZK01000315">
    <property type="protein sequence ID" value="GBP36203.1"/>
    <property type="molecule type" value="Genomic_DNA"/>
</dbReference>
<evidence type="ECO:0000313" key="3">
    <source>
        <dbReference type="Proteomes" id="UP000299102"/>
    </source>
</evidence>
<proteinExistence type="predicted"/>